<keyword evidence="4" id="KW-1185">Reference proteome</keyword>
<keyword evidence="1" id="KW-0175">Coiled coil</keyword>
<organism evidence="3 4">
    <name type="scientific">Euplotes crassus</name>
    <dbReference type="NCBI Taxonomy" id="5936"/>
    <lineage>
        <taxon>Eukaryota</taxon>
        <taxon>Sar</taxon>
        <taxon>Alveolata</taxon>
        <taxon>Ciliophora</taxon>
        <taxon>Intramacronucleata</taxon>
        <taxon>Spirotrichea</taxon>
        <taxon>Hypotrichia</taxon>
        <taxon>Euplotida</taxon>
        <taxon>Euplotidae</taxon>
        <taxon>Moneuplotes</taxon>
    </lineage>
</organism>
<dbReference type="AlphaFoldDB" id="A0AAD1UI57"/>
<evidence type="ECO:0000256" key="1">
    <source>
        <dbReference type="SAM" id="Coils"/>
    </source>
</evidence>
<feature type="compositionally biased region" description="Basic residues" evidence="2">
    <location>
        <begin position="59"/>
        <end position="71"/>
    </location>
</feature>
<name>A0AAD1UI57_EUPCR</name>
<sequence>MLPLGLEALRLTNKTRQGGRKKDCQKVPIKSNQIQHKISKENKHHKSTEISADSPTSIKQRRKCTKPKHRRSDMDHSATFSISSEAIKKFKPKQHKRKTSSFAIAKVNVHNCSGKKNRNPRTKLTNKRVYMNKSMDLNQTAFNIFSSFFNQSQSPIKKPKFKSPSGDMVFNKMSTICPVALLNSFNGVNHHTRPNNSVSKDSQEDKNRAIIEDLKKENEILKGKIEILQSKLVDTDVIKSDLITQNRKIEQKQSRVEELQDRLRELKKKYNMKLKRKESHFISQINEYKTMQQILVPKYKDLCSKLEKLFEWKKRQSFKWGNLEKESIENKLRWVFNNDQEEMDKYLKEYRNVPVETENTATIPSDKKIHDVSMNLAQRPFEMNHF</sequence>
<protein>
    <submittedName>
        <fullName evidence="3">Uncharacterized protein</fullName>
    </submittedName>
</protein>
<reference evidence="3" key="1">
    <citation type="submission" date="2023-07" db="EMBL/GenBank/DDBJ databases">
        <authorList>
            <consortium name="AG Swart"/>
            <person name="Singh M."/>
            <person name="Singh A."/>
            <person name="Seah K."/>
            <person name="Emmerich C."/>
        </authorList>
    </citation>
    <scope>NUCLEOTIDE SEQUENCE</scope>
    <source>
        <strain evidence="3">DP1</strain>
    </source>
</reference>
<dbReference type="Proteomes" id="UP001295684">
    <property type="component" value="Unassembled WGS sequence"/>
</dbReference>
<feature type="coiled-coil region" evidence="1">
    <location>
        <begin position="211"/>
        <end position="276"/>
    </location>
</feature>
<comment type="caution">
    <text evidence="3">The sequence shown here is derived from an EMBL/GenBank/DDBJ whole genome shotgun (WGS) entry which is preliminary data.</text>
</comment>
<evidence type="ECO:0000256" key="2">
    <source>
        <dbReference type="SAM" id="MobiDB-lite"/>
    </source>
</evidence>
<gene>
    <name evidence="3" type="ORF">ECRASSUSDP1_LOCUS8637</name>
</gene>
<feature type="region of interest" description="Disordered" evidence="2">
    <location>
        <begin position="1"/>
        <end position="80"/>
    </location>
</feature>
<accession>A0AAD1UI57</accession>
<feature type="compositionally biased region" description="Polar residues" evidence="2">
    <location>
        <begin position="49"/>
        <end position="58"/>
    </location>
</feature>
<evidence type="ECO:0000313" key="3">
    <source>
        <dbReference type="EMBL" id="CAI2367355.1"/>
    </source>
</evidence>
<proteinExistence type="predicted"/>
<evidence type="ECO:0000313" key="4">
    <source>
        <dbReference type="Proteomes" id="UP001295684"/>
    </source>
</evidence>
<dbReference type="EMBL" id="CAMPGE010008456">
    <property type="protein sequence ID" value="CAI2367355.1"/>
    <property type="molecule type" value="Genomic_DNA"/>
</dbReference>